<keyword evidence="5" id="KW-1185">Reference proteome</keyword>
<dbReference type="InterPro" id="IPR016024">
    <property type="entry name" value="ARM-type_fold"/>
</dbReference>
<feature type="compositionally biased region" description="Basic residues" evidence="2">
    <location>
        <begin position="1"/>
        <end position="15"/>
    </location>
</feature>
<dbReference type="InterPro" id="IPR011989">
    <property type="entry name" value="ARM-like"/>
</dbReference>
<comment type="caution">
    <text evidence="4">The sequence shown here is derived from an EMBL/GenBank/DDBJ whole genome shotgun (WGS) entry which is preliminary data.</text>
</comment>
<gene>
    <name evidence="4" type="ORF">BS47DRAFT_1299486</name>
</gene>
<dbReference type="AlphaFoldDB" id="A0A9P6AST2"/>
<dbReference type="InterPro" id="IPR052616">
    <property type="entry name" value="SYO1-like"/>
</dbReference>
<dbReference type="PANTHER" id="PTHR13347">
    <property type="entry name" value="HEAT REPEAT-CONTAINING PROTEIN 3"/>
    <property type="match status" value="1"/>
</dbReference>
<dbReference type="Proteomes" id="UP000886523">
    <property type="component" value="Unassembled WGS sequence"/>
</dbReference>
<dbReference type="OrthoDB" id="288703at2759"/>
<evidence type="ECO:0000256" key="1">
    <source>
        <dbReference type="ARBA" id="ARBA00049983"/>
    </source>
</evidence>
<reference evidence="4" key="1">
    <citation type="journal article" date="2020" name="Nat. Commun.">
        <title>Large-scale genome sequencing of mycorrhizal fungi provides insights into the early evolution of symbiotic traits.</title>
        <authorList>
            <person name="Miyauchi S."/>
            <person name="Kiss E."/>
            <person name="Kuo A."/>
            <person name="Drula E."/>
            <person name="Kohler A."/>
            <person name="Sanchez-Garcia M."/>
            <person name="Morin E."/>
            <person name="Andreopoulos B."/>
            <person name="Barry K.W."/>
            <person name="Bonito G."/>
            <person name="Buee M."/>
            <person name="Carver A."/>
            <person name="Chen C."/>
            <person name="Cichocki N."/>
            <person name="Clum A."/>
            <person name="Culley D."/>
            <person name="Crous P.W."/>
            <person name="Fauchery L."/>
            <person name="Girlanda M."/>
            <person name="Hayes R.D."/>
            <person name="Keri Z."/>
            <person name="LaButti K."/>
            <person name="Lipzen A."/>
            <person name="Lombard V."/>
            <person name="Magnuson J."/>
            <person name="Maillard F."/>
            <person name="Murat C."/>
            <person name="Nolan M."/>
            <person name="Ohm R.A."/>
            <person name="Pangilinan J."/>
            <person name="Pereira M.F."/>
            <person name="Perotto S."/>
            <person name="Peter M."/>
            <person name="Pfister S."/>
            <person name="Riley R."/>
            <person name="Sitrit Y."/>
            <person name="Stielow J.B."/>
            <person name="Szollosi G."/>
            <person name="Zifcakova L."/>
            <person name="Stursova M."/>
            <person name="Spatafora J.W."/>
            <person name="Tedersoo L."/>
            <person name="Vaario L.M."/>
            <person name="Yamada A."/>
            <person name="Yan M."/>
            <person name="Wang P."/>
            <person name="Xu J."/>
            <person name="Bruns T."/>
            <person name="Baldrian P."/>
            <person name="Vilgalys R."/>
            <person name="Dunand C."/>
            <person name="Henrissat B."/>
            <person name="Grigoriev I.V."/>
            <person name="Hibbett D."/>
            <person name="Nagy L.G."/>
            <person name="Martin F.M."/>
        </authorList>
    </citation>
    <scope>NUCLEOTIDE SEQUENCE</scope>
    <source>
        <strain evidence="4">UP504</strain>
    </source>
</reference>
<evidence type="ECO:0000259" key="3">
    <source>
        <dbReference type="Pfam" id="PF25567"/>
    </source>
</evidence>
<sequence length="687" mass="74429">MGKDQKKRAMRRHNPIRVPDSHLAPGLAAAASTSTRADAILPVIQKLESVDATDRAWACAAVSNLISNDPSTRRLLQGRNIIGHLISRLSDTVDEVVVESSGALRNLCIDGGYDVCAEMYNKNLLDALKTFVPKISTALATYVSSNQNIPQDSLSLVFQLAENAITLFWCLSETSNKALNSINNLGLVPFLMSFLSHRQRFPMHLLTAAAQCIYVLSDDNTPVIEALRVDSTYSTCLLDIASNGLNAKRTVSLRVLTCGILKNVSPLPPQTPAGIIDLDRTIILPLLTPIISISLLDASNAVYTIASQPQTEKRPLELKHAPLPDHKSPEEIELEVIETQLRTVQLSLEILTGVCASLDDTEPEGDQEIHESEDVSEDEHEGGPNGVDMDVEPSTLVGLAPLDTISTGTSQDASHLSLLIPSLMLLAHPTPLSFPPPSSASSPSLSVHPPTTSVLGIIHVRALECLNNIFIKMADDGEKAHNESGDGREKRSMVLNGAKDIWSSVWNVLGAVGLTAYGEVSDKRWDMWTVGVGVLWGLARICKGVLVSNEEEVKALMDLCEATKDKKVKVQCIGALGCLAQMPDAIEANKAISLYLLSYIQSPKLAEPTLQAASEIVDIYADETLAYDVNFVAGGYLKVLSESLAGVKKVLKTIDQKKDGGWAARKWGDGVVTNLRDFIKYRRGLEK</sequence>
<dbReference type="Gene3D" id="1.25.10.10">
    <property type="entry name" value="Leucine-rich Repeat Variant"/>
    <property type="match status" value="1"/>
</dbReference>
<dbReference type="GO" id="GO:0051082">
    <property type="term" value="F:unfolded protein binding"/>
    <property type="evidence" value="ECO:0007669"/>
    <property type="project" value="TreeGrafter"/>
</dbReference>
<evidence type="ECO:0000256" key="2">
    <source>
        <dbReference type="SAM" id="MobiDB-lite"/>
    </source>
</evidence>
<evidence type="ECO:0000313" key="4">
    <source>
        <dbReference type="EMBL" id="KAF9511052.1"/>
    </source>
</evidence>
<dbReference type="EMBL" id="MU129006">
    <property type="protein sequence ID" value="KAF9511052.1"/>
    <property type="molecule type" value="Genomic_DNA"/>
</dbReference>
<accession>A0A9P6AST2</accession>
<organism evidence="4 5">
    <name type="scientific">Hydnum rufescens UP504</name>
    <dbReference type="NCBI Taxonomy" id="1448309"/>
    <lineage>
        <taxon>Eukaryota</taxon>
        <taxon>Fungi</taxon>
        <taxon>Dikarya</taxon>
        <taxon>Basidiomycota</taxon>
        <taxon>Agaricomycotina</taxon>
        <taxon>Agaricomycetes</taxon>
        <taxon>Cantharellales</taxon>
        <taxon>Hydnaceae</taxon>
        <taxon>Hydnum</taxon>
    </lineage>
</organism>
<feature type="region of interest" description="Disordered" evidence="2">
    <location>
        <begin position="1"/>
        <end position="21"/>
    </location>
</feature>
<dbReference type="InterPro" id="IPR057990">
    <property type="entry name" value="TPR_SYO1"/>
</dbReference>
<proteinExistence type="inferred from homology"/>
<dbReference type="Pfam" id="PF25567">
    <property type="entry name" value="TPR_SYO1"/>
    <property type="match status" value="1"/>
</dbReference>
<dbReference type="SUPFAM" id="SSF48371">
    <property type="entry name" value="ARM repeat"/>
    <property type="match status" value="1"/>
</dbReference>
<dbReference type="GO" id="GO:0042273">
    <property type="term" value="P:ribosomal large subunit biogenesis"/>
    <property type="evidence" value="ECO:0007669"/>
    <property type="project" value="TreeGrafter"/>
</dbReference>
<evidence type="ECO:0000313" key="5">
    <source>
        <dbReference type="Proteomes" id="UP000886523"/>
    </source>
</evidence>
<feature type="region of interest" description="Disordered" evidence="2">
    <location>
        <begin position="358"/>
        <end position="392"/>
    </location>
</feature>
<dbReference type="PANTHER" id="PTHR13347:SF1">
    <property type="entry name" value="HEAT REPEAT-CONTAINING PROTEIN 3"/>
    <property type="match status" value="1"/>
</dbReference>
<dbReference type="GO" id="GO:0006606">
    <property type="term" value="P:protein import into nucleus"/>
    <property type="evidence" value="ECO:0007669"/>
    <property type="project" value="TreeGrafter"/>
</dbReference>
<dbReference type="CDD" id="cd13394">
    <property type="entry name" value="Syo1_like"/>
    <property type="match status" value="1"/>
</dbReference>
<comment type="similarity">
    <text evidence="1">Belongs to the nuclear import and ribosome assembly adapter family.</text>
</comment>
<feature type="domain" description="SYO1-like TPR repeats" evidence="3">
    <location>
        <begin position="445"/>
        <end position="684"/>
    </location>
</feature>
<protein>
    <recommendedName>
        <fullName evidence="3">SYO1-like TPR repeats domain-containing protein</fullName>
    </recommendedName>
</protein>
<name>A0A9P6AST2_9AGAM</name>